<gene>
    <name evidence="1" type="ORF">Vbra_15664</name>
</gene>
<sequence length="87" mass="9664">MSADDGCLPPPCKKARYEAPQASVSSVDGSLSDAFRNQLLDTLRMQVRQLQTQQANDKKNAGQSDKVAHQQLQMAHGMLRSLEQEHQ</sequence>
<dbReference type="EMBL" id="CDMY01000454">
    <property type="protein sequence ID" value="CEM14154.1"/>
    <property type="molecule type" value="Genomic_DNA"/>
</dbReference>
<dbReference type="AlphaFoldDB" id="A0A0G4FK50"/>
<dbReference type="Proteomes" id="UP000041254">
    <property type="component" value="Unassembled WGS sequence"/>
</dbReference>
<reference evidence="1 2" key="1">
    <citation type="submission" date="2014-11" db="EMBL/GenBank/DDBJ databases">
        <authorList>
            <person name="Zhu J."/>
            <person name="Qi W."/>
            <person name="Song R."/>
        </authorList>
    </citation>
    <scope>NUCLEOTIDE SEQUENCE [LARGE SCALE GENOMIC DNA]</scope>
</reference>
<keyword evidence="2" id="KW-1185">Reference proteome</keyword>
<organism evidence="1 2">
    <name type="scientific">Vitrella brassicaformis (strain CCMP3155)</name>
    <dbReference type="NCBI Taxonomy" id="1169540"/>
    <lineage>
        <taxon>Eukaryota</taxon>
        <taxon>Sar</taxon>
        <taxon>Alveolata</taxon>
        <taxon>Colpodellida</taxon>
        <taxon>Vitrellaceae</taxon>
        <taxon>Vitrella</taxon>
    </lineage>
</organism>
<name>A0A0G4FK50_VITBC</name>
<accession>A0A0G4FK50</accession>
<evidence type="ECO:0000313" key="1">
    <source>
        <dbReference type="EMBL" id="CEM14154.1"/>
    </source>
</evidence>
<dbReference type="VEuPathDB" id="CryptoDB:Vbra_15664"/>
<proteinExistence type="predicted"/>
<protein>
    <submittedName>
        <fullName evidence="1">Uncharacterized protein</fullName>
    </submittedName>
</protein>
<dbReference type="InParanoid" id="A0A0G4FK50"/>
<evidence type="ECO:0000313" key="2">
    <source>
        <dbReference type="Proteomes" id="UP000041254"/>
    </source>
</evidence>